<accession>A0A423VNZ3</accession>
<comment type="caution">
    <text evidence="2">The sequence shown here is derived from an EMBL/GenBank/DDBJ whole genome shotgun (WGS) entry which is preliminary data.</text>
</comment>
<feature type="compositionally biased region" description="Basic and acidic residues" evidence="1">
    <location>
        <begin position="328"/>
        <end position="337"/>
    </location>
</feature>
<evidence type="ECO:0000256" key="1">
    <source>
        <dbReference type="SAM" id="MobiDB-lite"/>
    </source>
</evidence>
<gene>
    <name evidence="2" type="ORF">VSDG_06626</name>
</gene>
<dbReference type="AlphaFoldDB" id="A0A423VNZ3"/>
<feature type="region of interest" description="Disordered" evidence="1">
    <location>
        <begin position="302"/>
        <end position="391"/>
    </location>
</feature>
<proteinExistence type="predicted"/>
<keyword evidence="3" id="KW-1185">Reference proteome</keyword>
<organism evidence="2 3">
    <name type="scientific">Cytospora chrysosperma</name>
    <name type="common">Cytospora canker fungus</name>
    <name type="synonym">Sphaeria chrysosperma</name>
    <dbReference type="NCBI Taxonomy" id="252740"/>
    <lineage>
        <taxon>Eukaryota</taxon>
        <taxon>Fungi</taxon>
        <taxon>Dikarya</taxon>
        <taxon>Ascomycota</taxon>
        <taxon>Pezizomycotina</taxon>
        <taxon>Sordariomycetes</taxon>
        <taxon>Sordariomycetidae</taxon>
        <taxon>Diaporthales</taxon>
        <taxon>Cytosporaceae</taxon>
        <taxon>Cytospora</taxon>
    </lineage>
</organism>
<reference evidence="2 3" key="1">
    <citation type="submission" date="2015-09" db="EMBL/GenBank/DDBJ databases">
        <title>Host preference determinants of Valsa canker pathogens revealed by comparative genomics.</title>
        <authorList>
            <person name="Yin Z."/>
            <person name="Huang L."/>
        </authorList>
    </citation>
    <scope>NUCLEOTIDE SEQUENCE [LARGE SCALE GENOMIC DNA]</scope>
    <source>
        <strain evidence="2 3">YSFL</strain>
    </source>
</reference>
<evidence type="ECO:0000313" key="2">
    <source>
        <dbReference type="EMBL" id="ROV92719.1"/>
    </source>
</evidence>
<sequence length="391" mass="43348">MGGKPWSEQEERIFWREIARRAPPSLPVNGKKRRRAADCERSWVPLVERMTKRMEEVAPGKPHREYNYTRLYEHYHHNYVRNRGNNGRVTYSPNARRFVREYQAWVNQMEAAENSGAAASNDFDNNIITPQLQAQATHHQQIPQPPPTQAQAQTLAPQFQAQATHQRIPEPQTHLTQAQAQAPLQSIFARGARNSFQGTEDFIRPMHAPTTTQNHGNMGRSSLHTFPHEYPRYDIAQGRGSPSTHGQTFGYPRYNLIGARGPPSTYGQVYGYPRYSLSQAGGSPNTYGQAHAYPVYNSAQATSPSTYGQVHDYPGYPPAQAGSPSTHRQADEFHESNTDNSSEGQLLHGSGTTSRASQASDDVDTAYASGQPSGNGGPTGARQHGNNNSPS</sequence>
<feature type="compositionally biased region" description="Polar residues" evidence="1">
    <location>
        <begin position="338"/>
        <end position="360"/>
    </location>
</feature>
<dbReference type="OrthoDB" id="5244495at2759"/>
<dbReference type="STRING" id="252740.A0A423VNZ3"/>
<dbReference type="EMBL" id="LJZO01000036">
    <property type="protein sequence ID" value="ROV92719.1"/>
    <property type="molecule type" value="Genomic_DNA"/>
</dbReference>
<evidence type="ECO:0000313" key="3">
    <source>
        <dbReference type="Proteomes" id="UP000284375"/>
    </source>
</evidence>
<name>A0A423VNZ3_CYTCH</name>
<protein>
    <submittedName>
        <fullName evidence="2">Uncharacterized protein</fullName>
    </submittedName>
</protein>
<dbReference type="Proteomes" id="UP000284375">
    <property type="component" value="Unassembled WGS sequence"/>
</dbReference>